<reference evidence="1 2" key="1">
    <citation type="journal article" date="2017" name="Nature">
        <title>The Apostasia genome and the evolution of orchids.</title>
        <authorList>
            <person name="Zhang G.Q."/>
            <person name="Liu K.W."/>
            <person name="Li Z."/>
            <person name="Lohaus R."/>
            <person name="Hsiao Y.Y."/>
            <person name="Niu S.C."/>
            <person name="Wang J.Y."/>
            <person name="Lin Y.C."/>
            <person name="Xu Q."/>
            <person name="Chen L.J."/>
            <person name="Yoshida K."/>
            <person name="Fujiwara S."/>
            <person name="Wang Z.W."/>
            <person name="Zhang Y.Q."/>
            <person name="Mitsuda N."/>
            <person name="Wang M."/>
            <person name="Liu G.H."/>
            <person name="Pecoraro L."/>
            <person name="Huang H.X."/>
            <person name="Xiao X.J."/>
            <person name="Lin M."/>
            <person name="Wu X.Y."/>
            <person name="Wu W.L."/>
            <person name="Chen Y.Y."/>
            <person name="Chang S.B."/>
            <person name="Sakamoto S."/>
            <person name="Ohme-Takagi M."/>
            <person name="Yagi M."/>
            <person name="Zeng S.J."/>
            <person name="Shen C.Y."/>
            <person name="Yeh C.M."/>
            <person name="Luo Y.B."/>
            <person name="Tsai W.C."/>
            <person name="Van de Peer Y."/>
            <person name="Liu Z.J."/>
        </authorList>
    </citation>
    <scope>NUCLEOTIDE SEQUENCE [LARGE SCALE GENOMIC DNA]</scope>
    <source>
        <strain evidence="2">cv. Shenzhen</strain>
        <tissue evidence="1">Stem</tissue>
    </source>
</reference>
<accession>A0A2H9ZSA8</accession>
<dbReference type="AlphaFoldDB" id="A0A2H9ZSA8"/>
<sequence length="66" mass="7147">MMGKAKPKKHTMKEIAAKIDAATANRGGGKAGMADRMGHTLGELIIVLTRHQMRTIVNIHLDLLLA</sequence>
<dbReference type="Proteomes" id="UP000236161">
    <property type="component" value="Unassembled WGS sequence"/>
</dbReference>
<evidence type="ECO:0000313" key="1">
    <source>
        <dbReference type="EMBL" id="PKA46174.1"/>
    </source>
</evidence>
<protein>
    <submittedName>
        <fullName evidence="1">Uncharacterized protein</fullName>
    </submittedName>
</protein>
<dbReference type="OrthoDB" id="510420at2759"/>
<name>A0A2H9ZSA8_9ASPA</name>
<keyword evidence="2" id="KW-1185">Reference proteome</keyword>
<proteinExistence type="predicted"/>
<evidence type="ECO:0000313" key="2">
    <source>
        <dbReference type="Proteomes" id="UP000236161"/>
    </source>
</evidence>
<organism evidence="1 2">
    <name type="scientific">Apostasia shenzhenica</name>
    <dbReference type="NCBI Taxonomy" id="1088818"/>
    <lineage>
        <taxon>Eukaryota</taxon>
        <taxon>Viridiplantae</taxon>
        <taxon>Streptophyta</taxon>
        <taxon>Embryophyta</taxon>
        <taxon>Tracheophyta</taxon>
        <taxon>Spermatophyta</taxon>
        <taxon>Magnoliopsida</taxon>
        <taxon>Liliopsida</taxon>
        <taxon>Asparagales</taxon>
        <taxon>Orchidaceae</taxon>
        <taxon>Apostasioideae</taxon>
        <taxon>Apostasia</taxon>
    </lineage>
</organism>
<dbReference type="EMBL" id="KZ454427">
    <property type="protein sequence ID" value="PKA46174.1"/>
    <property type="molecule type" value="Genomic_DNA"/>
</dbReference>
<gene>
    <name evidence="1" type="ORF">AXF42_Ash015467</name>
</gene>